<dbReference type="InterPro" id="IPR001647">
    <property type="entry name" value="HTH_TetR"/>
</dbReference>
<keyword evidence="7" id="KW-1185">Reference proteome</keyword>
<keyword evidence="1" id="KW-0805">Transcription regulation</keyword>
<reference evidence="6 7" key="1">
    <citation type="submission" date="2016-02" db="EMBL/GenBank/DDBJ databases">
        <authorList>
            <person name="Teng J.L."/>
            <person name="Tang Y."/>
            <person name="Huang Y."/>
            <person name="Guo F."/>
            <person name="Wei W."/>
            <person name="Chen J.H."/>
            <person name="Wong S.Y."/>
            <person name="Lau S.K."/>
            <person name="Woo P.C."/>
        </authorList>
    </citation>
    <scope>NUCLEOTIDE SEQUENCE [LARGE SCALE GENOMIC DNA]</scope>
    <source>
        <strain evidence="6 7">JCM 13375</strain>
    </source>
</reference>
<accession>A0A137ZIH6</accession>
<dbReference type="PANTHER" id="PTHR47506:SF6">
    <property type="entry name" value="HTH-TYPE TRANSCRIPTIONAL REPRESSOR NEMR"/>
    <property type="match status" value="1"/>
</dbReference>
<protein>
    <recommendedName>
        <fullName evidence="5">HTH tetR-type domain-containing protein</fullName>
    </recommendedName>
</protein>
<evidence type="ECO:0000256" key="1">
    <source>
        <dbReference type="ARBA" id="ARBA00023015"/>
    </source>
</evidence>
<keyword evidence="3" id="KW-0804">Transcription</keyword>
<dbReference type="EMBL" id="LSRE01000014">
    <property type="protein sequence ID" value="KXO97980.1"/>
    <property type="molecule type" value="Genomic_DNA"/>
</dbReference>
<evidence type="ECO:0000256" key="4">
    <source>
        <dbReference type="PROSITE-ProRule" id="PRU00335"/>
    </source>
</evidence>
<dbReference type="SUPFAM" id="SSF46689">
    <property type="entry name" value="Homeodomain-like"/>
    <property type="match status" value="1"/>
</dbReference>
<keyword evidence="2 4" id="KW-0238">DNA-binding</keyword>
<gene>
    <name evidence="6" type="ORF">AXK61_20670</name>
</gene>
<feature type="DNA-binding region" description="H-T-H motif" evidence="4">
    <location>
        <begin position="41"/>
        <end position="60"/>
    </location>
</feature>
<feature type="domain" description="HTH tetR-type" evidence="5">
    <location>
        <begin position="18"/>
        <end position="78"/>
    </location>
</feature>
<dbReference type="Gene3D" id="1.10.357.10">
    <property type="entry name" value="Tetracycline Repressor, domain 2"/>
    <property type="match status" value="1"/>
</dbReference>
<evidence type="ECO:0000313" key="7">
    <source>
        <dbReference type="Proteomes" id="UP000070409"/>
    </source>
</evidence>
<evidence type="ECO:0000256" key="2">
    <source>
        <dbReference type="ARBA" id="ARBA00023125"/>
    </source>
</evidence>
<dbReference type="Proteomes" id="UP000070409">
    <property type="component" value="Unassembled WGS sequence"/>
</dbReference>
<dbReference type="PROSITE" id="PS50977">
    <property type="entry name" value="HTH_TETR_2"/>
    <property type="match status" value="1"/>
</dbReference>
<dbReference type="Pfam" id="PF00440">
    <property type="entry name" value="TetR_N"/>
    <property type="match status" value="1"/>
</dbReference>
<dbReference type="InterPro" id="IPR040611">
    <property type="entry name" value="AlkX_C"/>
</dbReference>
<evidence type="ECO:0000256" key="3">
    <source>
        <dbReference type="ARBA" id="ARBA00023163"/>
    </source>
</evidence>
<evidence type="ECO:0000259" key="5">
    <source>
        <dbReference type="PROSITE" id="PS50977"/>
    </source>
</evidence>
<comment type="caution">
    <text evidence="6">The sequence shown here is derived from an EMBL/GenBank/DDBJ whole genome shotgun (WGS) entry which is preliminary data.</text>
</comment>
<evidence type="ECO:0000313" key="6">
    <source>
        <dbReference type="EMBL" id="KXO97980.1"/>
    </source>
</evidence>
<sequence>MYAVGMSAPASFQVEVKQLLRDRALDATRDLVHDEGWGAVNMSLIAKRVGVSRTALYKAVGARDEVARALIARETDDYLAGVVARLGEHPDDLRAGLAAAATFALEYGADNALLKSILAGDRGDADLLPLLTTDPSAVLDRAVAAVAQALPARVPDGAVEVFVRLTVSHLLGPRGPVDRAADQISRAAGGLIPPS</sequence>
<proteinExistence type="predicted"/>
<organism evidence="6 7">
    <name type="scientific">Tsukamurella pseudospumae</name>
    <dbReference type="NCBI Taxonomy" id="239498"/>
    <lineage>
        <taxon>Bacteria</taxon>
        <taxon>Bacillati</taxon>
        <taxon>Actinomycetota</taxon>
        <taxon>Actinomycetes</taxon>
        <taxon>Mycobacteriales</taxon>
        <taxon>Tsukamurellaceae</taxon>
        <taxon>Tsukamurella</taxon>
    </lineage>
</organism>
<name>A0A137ZIH6_9ACTN</name>
<dbReference type="PANTHER" id="PTHR47506">
    <property type="entry name" value="TRANSCRIPTIONAL REGULATORY PROTEIN"/>
    <property type="match status" value="1"/>
</dbReference>
<dbReference type="Pfam" id="PF18556">
    <property type="entry name" value="TetR_C_35"/>
    <property type="match status" value="1"/>
</dbReference>
<dbReference type="InterPro" id="IPR009057">
    <property type="entry name" value="Homeodomain-like_sf"/>
</dbReference>